<comment type="similarity">
    <text evidence="2 9">Belongs to the ketopantoate reductase family.</text>
</comment>
<dbReference type="AlphaFoldDB" id="A0A2H0LML7"/>
<dbReference type="NCBIfam" id="TIGR00745">
    <property type="entry name" value="apbA_panE"/>
    <property type="match status" value="1"/>
</dbReference>
<dbReference type="Proteomes" id="UP000230859">
    <property type="component" value="Unassembled WGS sequence"/>
</dbReference>
<evidence type="ECO:0000256" key="5">
    <source>
        <dbReference type="ARBA" id="ARBA00022857"/>
    </source>
</evidence>
<evidence type="ECO:0000256" key="3">
    <source>
        <dbReference type="ARBA" id="ARBA00013014"/>
    </source>
</evidence>
<dbReference type="SUPFAM" id="SSF51735">
    <property type="entry name" value="NAD(P)-binding Rossmann-fold domains"/>
    <property type="match status" value="1"/>
</dbReference>
<proteinExistence type="inferred from homology"/>
<dbReference type="PANTHER" id="PTHR21708:SF26">
    <property type="entry name" value="2-DEHYDROPANTOATE 2-REDUCTASE"/>
    <property type="match status" value="1"/>
</dbReference>
<dbReference type="InterPro" id="IPR013332">
    <property type="entry name" value="KPR_N"/>
</dbReference>
<dbReference type="UniPathway" id="UPA00028">
    <property type="reaction ID" value="UER00004"/>
</dbReference>
<protein>
    <recommendedName>
        <fullName evidence="4 9">2-dehydropantoate 2-reductase</fullName>
        <ecNumber evidence="3 9">1.1.1.169</ecNumber>
    </recommendedName>
    <alternativeName>
        <fullName evidence="7 9">Ketopantoate reductase</fullName>
    </alternativeName>
</protein>
<dbReference type="InterPro" id="IPR013328">
    <property type="entry name" value="6PGD_dom2"/>
</dbReference>
<dbReference type="InterPro" id="IPR003710">
    <property type="entry name" value="ApbA"/>
</dbReference>
<accession>A0A2H0LML7</accession>
<dbReference type="GO" id="GO:0008677">
    <property type="term" value="F:2-dehydropantoate 2-reductase activity"/>
    <property type="evidence" value="ECO:0007669"/>
    <property type="project" value="UniProtKB-EC"/>
</dbReference>
<dbReference type="InterPro" id="IPR013752">
    <property type="entry name" value="KPA_reductase"/>
</dbReference>
<dbReference type="EMBL" id="PCVY01000063">
    <property type="protein sequence ID" value="PIQ85680.1"/>
    <property type="molecule type" value="Genomic_DNA"/>
</dbReference>
<evidence type="ECO:0000256" key="6">
    <source>
        <dbReference type="ARBA" id="ARBA00023002"/>
    </source>
</evidence>
<dbReference type="GO" id="GO:0005737">
    <property type="term" value="C:cytoplasm"/>
    <property type="evidence" value="ECO:0007669"/>
    <property type="project" value="TreeGrafter"/>
</dbReference>
<name>A0A2H0LML7_9BACT</name>
<comment type="caution">
    <text evidence="12">The sequence shown here is derived from an EMBL/GenBank/DDBJ whole genome shotgun (WGS) entry which is preliminary data.</text>
</comment>
<comment type="pathway">
    <text evidence="1 9">Cofactor biosynthesis; (R)-pantothenate biosynthesis; (R)-pantoate from 3-methyl-2-oxobutanoate: step 2/2.</text>
</comment>
<organism evidence="12 13">
    <name type="scientific">Candidatus Abzuiibacterium crystallinum</name>
    <dbReference type="NCBI Taxonomy" id="1974748"/>
    <lineage>
        <taxon>Bacteria</taxon>
        <taxon>Pseudomonadati</taxon>
        <taxon>Candidatus Omnitrophota</taxon>
        <taxon>Candidatus Abzuiibacterium</taxon>
    </lineage>
</organism>
<dbReference type="Pfam" id="PF02558">
    <property type="entry name" value="ApbA"/>
    <property type="match status" value="1"/>
</dbReference>
<dbReference type="InterPro" id="IPR036291">
    <property type="entry name" value="NAD(P)-bd_dom_sf"/>
</dbReference>
<dbReference type="InterPro" id="IPR008927">
    <property type="entry name" value="6-PGluconate_DH-like_C_sf"/>
</dbReference>
<dbReference type="Pfam" id="PF08546">
    <property type="entry name" value="ApbA_C"/>
    <property type="match status" value="1"/>
</dbReference>
<dbReference type="GO" id="GO:0015940">
    <property type="term" value="P:pantothenate biosynthetic process"/>
    <property type="evidence" value="ECO:0007669"/>
    <property type="project" value="UniProtKB-UniPathway"/>
</dbReference>
<feature type="domain" description="Ketopantoate reductase C-terminal" evidence="11">
    <location>
        <begin position="182"/>
        <end position="308"/>
    </location>
</feature>
<reference evidence="12 13" key="1">
    <citation type="submission" date="2017-09" db="EMBL/GenBank/DDBJ databases">
        <title>Depth-based differentiation of microbial function through sediment-hosted aquifers and enrichment of novel symbionts in the deep terrestrial subsurface.</title>
        <authorList>
            <person name="Probst A.J."/>
            <person name="Ladd B."/>
            <person name="Jarett J.K."/>
            <person name="Geller-Mcgrath D.E."/>
            <person name="Sieber C.M."/>
            <person name="Emerson J.B."/>
            <person name="Anantharaman K."/>
            <person name="Thomas B.C."/>
            <person name="Malmstrom R."/>
            <person name="Stieglmeier M."/>
            <person name="Klingl A."/>
            <person name="Woyke T."/>
            <person name="Ryan C.M."/>
            <person name="Banfield J.F."/>
        </authorList>
    </citation>
    <scope>NUCLEOTIDE SEQUENCE [LARGE SCALE GENOMIC DNA]</scope>
    <source>
        <strain evidence="12">CG11_big_fil_rev_8_21_14_0_20_45_26</strain>
    </source>
</reference>
<feature type="domain" description="Ketopantoate reductase N-terminal" evidence="10">
    <location>
        <begin position="3"/>
        <end position="153"/>
    </location>
</feature>
<dbReference type="InterPro" id="IPR051402">
    <property type="entry name" value="KPR-Related"/>
</dbReference>
<comment type="function">
    <text evidence="9">Catalyzes the NADPH-dependent reduction of ketopantoate into pantoic acid.</text>
</comment>
<dbReference type="FunFam" id="1.10.1040.10:FF:000017">
    <property type="entry name" value="2-dehydropantoate 2-reductase"/>
    <property type="match status" value="1"/>
</dbReference>
<keyword evidence="9" id="KW-0566">Pantothenate biosynthesis</keyword>
<dbReference type="EC" id="1.1.1.169" evidence="3 9"/>
<sequence length="313" mass="35112">MTILVFGSGAIGSAFGGFLLRAGHRVILYGRARHLSRVKKHGLRVSGIWGRHCFKGLQVVTNLAGLKQLNIRYDLMLLTVKAFDTFQAARQAKSVIQAKTLVCSLQNGLGNIEALHRVFPKRQVIAGRVIFGVELHPGEIKITVWGGDVLVGETAMKRLTSRVKQLAVLFSKAGIRSQAVSDIRQHIWGKVIYNCALNPLASLLHVHYGALLEKPMTRDMMKQVVQECYAVAKKGRLNLKPRKAADYERLLFRRLIPDTYYHHPSMLFDLERNRPTEIEALNGAICHLGKRRRVPTPMNGLIYNLMRTASCRG</sequence>
<dbReference type="Gene3D" id="1.10.1040.10">
    <property type="entry name" value="N-(1-d-carboxylethyl)-l-norvaline Dehydrogenase, domain 2"/>
    <property type="match status" value="1"/>
</dbReference>
<evidence type="ECO:0000256" key="8">
    <source>
        <dbReference type="ARBA" id="ARBA00048793"/>
    </source>
</evidence>
<dbReference type="Gene3D" id="3.40.50.720">
    <property type="entry name" value="NAD(P)-binding Rossmann-like Domain"/>
    <property type="match status" value="1"/>
</dbReference>
<evidence type="ECO:0000256" key="4">
    <source>
        <dbReference type="ARBA" id="ARBA00019465"/>
    </source>
</evidence>
<keyword evidence="5 9" id="KW-0521">NADP</keyword>
<evidence type="ECO:0000259" key="11">
    <source>
        <dbReference type="Pfam" id="PF08546"/>
    </source>
</evidence>
<evidence type="ECO:0000259" key="10">
    <source>
        <dbReference type="Pfam" id="PF02558"/>
    </source>
</evidence>
<evidence type="ECO:0000256" key="9">
    <source>
        <dbReference type="RuleBase" id="RU362068"/>
    </source>
</evidence>
<dbReference type="SUPFAM" id="SSF48179">
    <property type="entry name" value="6-phosphogluconate dehydrogenase C-terminal domain-like"/>
    <property type="match status" value="1"/>
</dbReference>
<comment type="catalytic activity">
    <reaction evidence="8 9">
        <text>(R)-pantoate + NADP(+) = 2-dehydropantoate + NADPH + H(+)</text>
        <dbReference type="Rhea" id="RHEA:16233"/>
        <dbReference type="ChEBI" id="CHEBI:11561"/>
        <dbReference type="ChEBI" id="CHEBI:15378"/>
        <dbReference type="ChEBI" id="CHEBI:15980"/>
        <dbReference type="ChEBI" id="CHEBI:57783"/>
        <dbReference type="ChEBI" id="CHEBI:58349"/>
        <dbReference type="EC" id="1.1.1.169"/>
    </reaction>
</comment>
<evidence type="ECO:0000256" key="2">
    <source>
        <dbReference type="ARBA" id="ARBA00007870"/>
    </source>
</evidence>
<gene>
    <name evidence="12" type="ORF">COV74_07610</name>
</gene>
<dbReference type="PANTHER" id="PTHR21708">
    <property type="entry name" value="PROBABLE 2-DEHYDROPANTOATE 2-REDUCTASE"/>
    <property type="match status" value="1"/>
</dbReference>
<evidence type="ECO:0000313" key="13">
    <source>
        <dbReference type="Proteomes" id="UP000230859"/>
    </source>
</evidence>
<evidence type="ECO:0000256" key="7">
    <source>
        <dbReference type="ARBA" id="ARBA00032024"/>
    </source>
</evidence>
<keyword evidence="6 9" id="KW-0560">Oxidoreductase</keyword>
<evidence type="ECO:0000313" key="12">
    <source>
        <dbReference type="EMBL" id="PIQ85680.1"/>
    </source>
</evidence>
<evidence type="ECO:0000256" key="1">
    <source>
        <dbReference type="ARBA" id="ARBA00004994"/>
    </source>
</evidence>